<dbReference type="InterPro" id="IPR002490">
    <property type="entry name" value="V-ATPase_116kDa_su"/>
</dbReference>
<evidence type="ECO:0000256" key="6">
    <source>
        <dbReference type="ARBA" id="ARBA00023065"/>
    </source>
</evidence>
<proteinExistence type="inferred from homology"/>
<feature type="transmembrane region" description="Helical" evidence="8">
    <location>
        <begin position="355"/>
        <end position="385"/>
    </location>
</feature>
<gene>
    <name evidence="9" type="ORF">KAR29_10240</name>
</gene>
<evidence type="ECO:0000256" key="8">
    <source>
        <dbReference type="SAM" id="Phobius"/>
    </source>
</evidence>
<evidence type="ECO:0000256" key="3">
    <source>
        <dbReference type="ARBA" id="ARBA00022448"/>
    </source>
</evidence>
<evidence type="ECO:0000256" key="1">
    <source>
        <dbReference type="ARBA" id="ARBA00004141"/>
    </source>
</evidence>
<dbReference type="KEGG" id="aram:KAR29_10240"/>
<feature type="transmembrane region" description="Helical" evidence="8">
    <location>
        <begin position="556"/>
        <end position="576"/>
    </location>
</feature>
<evidence type="ECO:0000256" key="4">
    <source>
        <dbReference type="ARBA" id="ARBA00022692"/>
    </source>
</evidence>
<feature type="transmembrane region" description="Helical" evidence="8">
    <location>
        <begin position="588"/>
        <end position="611"/>
    </location>
</feature>
<dbReference type="GO" id="GO:0046961">
    <property type="term" value="F:proton-transporting ATPase activity, rotational mechanism"/>
    <property type="evidence" value="ECO:0007669"/>
    <property type="project" value="InterPro"/>
</dbReference>
<dbReference type="EMBL" id="CP072943">
    <property type="protein sequence ID" value="QTX31722.1"/>
    <property type="molecule type" value="Genomic_DNA"/>
</dbReference>
<feature type="transmembrane region" description="Helical" evidence="8">
    <location>
        <begin position="502"/>
        <end position="524"/>
    </location>
</feature>
<dbReference type="GO" id="GO:0007035">
    <property type="term" value="P:vacuolar acidification"/>
    <property type="evidence" value="ECO:0007669"/>
    <property type="project" value="TreeGrafter"/>
</dbReference>
<dbReference type="GO" id="GO:0051117">
    <property type="term" value="F:ATPase binding"/>
    <property type="evidence" value="ECO:0007669"/>
    <property type="project" value="TreeGrafter"/>
</dbReference>
<dbReference type="GO" id="GO:0016471">
    <property type="term" value="C:vacuolar proton-transporting V-type ATPase complex"/>
    <property type="evidence" value="ECO:0007669"/>
    <property type="project" value="TreeGrafter"/>
</dbReference>
<keyword evidence="7 8" id="KW-0472">Membrane</keyword>
<dbReference type="Pfam" id="PF01496">
    <property type="entry name" value="V_ATPase_I"/>
    <property type="match status" value="2"/>
</dbReference>
<dbReference type="RefSeq" id="WP_274372897.1">
    <property type="nucleotide sequence ID" value="NZ_CP072943.1"/>
</dbReference>
<dbReference type="GO" id="GO:0033179">
    <property type="term" value="C:proton-transporting V-type ATPase, V0 domain"/>
    <property type="evidence" value="ECO:0007669"/>
    <property type="project" value="InterPro"/>
</dbReference>
<keyword evidence="3" id="KW-0813">Transport</keyword>
<evidence type="ECO:0000313" key="10">
    <source>
        <dbReference type="Proteomes" id="UP000671879"/>
    </source>
</evidence>
<feature type="transmembrane region" description="Helical" evidence="8">
    <location>
        <begin position="397"/>
        <end position="416"/>
    </location>
</feature>
<dbReference type="AlphaFoldDB" id="A0A9Q7EZ07"/>
<evidence type="ECO:0000256" key="2">
    <source>
        <dbReference type="ARBA" id="ARBA00009904"/>
    </source>
</evidence>
<dbReference type="PANTHER" id="PTHR11629:SF63">
    <property type="entry name" value="V-TYPE PROTON ATPASE SUBUNIT A"/>
    <property type="match status" value="1"/>
</dbReference>
<comment type="subcellular location">
    <subcellularLocation>
        <location evidence="1">Membrane</location>
        <topology evidence="1">Multi-pass membrane protein</topology>
    </subcellularLocation>
</comment>
<feature type="transmembrane region" description="Helical" evidence="8">
    <location>
        <begin position="476"/>
        <end position="496"/>
    </location>
</feature>
<evidence type="ECO:0000313" key="9">
    <source>
        <dbReference type="EMBL" id="QTX31722.1"/>
    </source>
</evidence>
<protein>
    <submittedName>
        <fullName evidence="9">ATPase</fullName>
    </submittedName>
</protein>
<comment type="similarity">
    <text evidence="2">Belongs to the V-ATPase 116 kDa subunit family.</text>
</comment>
<keyword evidence="5 8" id="KW-1133">Transmembrane helix</keyword>
<keyword evidence="10" id="KW-1185">Reference proteome</keyword>
<dbReference type="Proteomes" id="UP000671879">
    <property type="component" value="Chromosome"/>
</dbReference>
<feature type="transmembrane region" description="Helical" evidence="8">
    <location>
        <begin position="436"/>
        <end position="455"/>
    </location>
</feature>
<keyword evidence="6" id="KW-0406">Ion transport</keyword>
<sequence>MALLKMKALSLIGPLEEVEGMARHLLLKGAFQPLPLGLCVSDASLRAGLSTVRENPYEEPLEQLEAVWRLARREIPEARPLSVDVELTPSRAKSLVDQVAGKLTLWHRRSQELTDSMETLEAGCIFLEALARLRRDPRDLSEARHLSVLFGRIDEDNWQRLRESSRDAPLILLDLALRGRQRWILAVTVPGYLEGAQRLLDSLLFKVYPLDDLPGGSASEALARLRRRQSHHKRAVEGLRTAVQTYLDSHEEELAALHSRLHSGQRIWEICREGGQMGRLHLVSGWLPADELPQLREEMARRAPRTVLVAADPEPEQIERGLVPSMLKNLPLVRAFQDIVALYSLPSYGERDPSFVVAVTFCLFFGFMFGDVGHGALLALGAWWLTRRGTLSRGLGAVVQLAGVVSALFGFLYGSVMGKEDLIEPLWLSPMHDTSSLIAASLVTGVVCLSVAMILGLQESWKERDWGEFLLGERGVAGLLLYWSAVLLGVSALTGWGGDAVFGPLLSVTVTLAVLFLLAGIVPLPGRKGKKRGSAAVEGFSRFHHLFSFLSNTASFVRLAAFALNHAGLSMAVFLLADQAAALPGGLILRWLLLVLGNLLIVLLEGLIVFIQTLRLEYYELFGKFFRGGGRPFRPVPWGRPAASLYRYEKLKKGVSS</sequence>
<evidence type="ECO:0000256" key="7">
    <source>
        <dbReference type="ARBA" id="ARBA00023136"/>
    </source>
</evidence>
<keyword evidence="4 8" id="KW-0812">Transmembrane</keyword>
<organism evidence="9 10">
    <name type="scientific">Aminithiophilus ramosus</name>
    <dbReference type="NCBI Taxonomy" id="3029084"/>
    <lineage>
        <taxon>Bacteria</taxon>
        <taxon>Thermotogati</taxon>
        <taxon>Synergistota</taxon>
        <taxon>Synergistia</taxon>
        <taxon>Synergistales</taxon>
        <taxon>Aminithiophilaceae</taxon>
        <taxon>Aminithiophilus</taxon>
    </lineage>
</organism>
<reference evidence="10" key="1">
    <citation type="submission" date="2021-04" db="EMBL/GenBank/DDBJ databases">
        <title>A novel Synergistetes isolate from a pyrite-forming mixed culture.</title>
        <authorList>
            <person name="Bunk B."/>
            <person name="Sproer C."/>
            <person name="Spring S."/>
            <person name="Pester M."/>
        </authorList>
    </citation>
    <scope>NUCLEOTIDE SEQUENCE [LARGE SCALE GENOMIC DNA]</scope>
    <source>
        <strain evidence="10">J.5.4.2-T.3.5.2</strain>
    </source>
</reference>
<name>A0A9Q7EZ07_9BACT</name>
<evidence type="ECO:0000256" key="5">
    <source>
        <dbReference type="ARBA" id="ARBA00022989"/>
    </source>
</evidence>
<dbReference type="PANTHER" id="PTHR11629">
    <property type="entry name" value="VACUOLAR PROTON ATPASES"/>
    <property type="match status" value="1"/>
</dbReference>
<accession>A0A9Q7EZ07</accession>